<proteinExistence type="inferred from homology"/>
<comment type="similarity">
    <text evidence="4">Belongs to the bacterial secretin family.</text>
</comment>
<evidence type="ECO:0000259" key="6">
    <source>
        <dbReference type="Pfam" id="PF00263"/>
    </source>
</evidence>
<dbReference type="Proteomes" id="UP000235616">
    <property type="component" value="Unassembled WGS sequence"/>
</dbReference>
<dbReference type="InterPro" id="IPR004846">
    <property type="entry name" value="T2SS/T3SS_dom"/>
</dbReference>
<feature type="domain" description="Type II/III secretion system secretin-like" evidence="6">
    <location>
        <begin position="422"/>
        <end position="591"/>
    </location>
</feature>
<dbReference type="PANTHER" id="PTHR30332">
    <property type="entry name" value="PROBABLE GENERAL SECRETION PATHWAY PROTEIN D"/>
    <property type="match status" value="1"/>
</dbReference>
<dbReference type="PANTHER" id="PTHR30332:SF24">
    <property type="entry name" value="SECRETIN GSPD-RELATED"/>
    <property type="match status" value="1"/>
</dbReference>
<dbReference type="RefSeq" id="WP_102649259.1">
    <property type="nucleotide sequence ID" value="NZ_PNYA01000042.1"/>
</dbReference>
<dbReference type="GO" id="GO:0015627">
    <property type="term" value="C:type II protein secretion system complex"/>
    <property type="evidence" value="ECO:0007669"/>
    <property type="project" value="TreeGrafter"/>
</dbReference>
<dbReference type="OrthoDB" id="9113821at2"/>
<evidence type="ECO:0000256" key="4">
    <source>
        <dbReference type="RuleBase" id="RU004003"/>
    </source>
</evidence>
<dbReference type="Pfam" id="PF00263">
    <property type="entry name" value="Secretin"/>
    <property type="match status" value="1"/>
</dbReference>
<dbReference type="EMBL" id="PNYA01000042">
    <property type="protein sequence ID" value="PMS14658.1"/>
    <property type="molecule type" value="Genomic_DNA"/>
</dbReference>
<evidence type="ECO:0000256" key="3">
    <source>
        <dbReference type="ARBA" id="ARBA00023136"/>
    </source>
</evidence>
<comment type="subcellular location">
    <subcellularLocation>
        <location evidence="1">Membrane</location>
    </subcellularLocation>
</comment>
<gene>
    <name evidence="7" type="ORF">C0Z18_30900</name>
</gene>
<evidence type="ECO:0000313" key="7">
    <source>
        <dbReference type="EMBL" id="PMS14658.1"/>
    </source>
</evidence>
<sequence>MTSNVKRSVVLVMMTLLTGCGTVMERNEIRGAVNQGSQAVSDRMARLRQEDQQKAAVVREIDGVWLGGKTVKVSRDAELPAVFSQPIRFAFPDQPTLTIIADRISKIVGMPVRVSADALIPIEIFSAQRMGMMMGGMGGSSMMQSGVGGLAAANGVRLPSGVAMPPQSGPIGQYAPSMTTMGGYQPIAQARSFIIDQTSPFGGTLTELLDQVSGKFGVGWDYKDGTISISRLVTRTYQIASITDTNDVTATIAKTASTGETTGGGSGGGTGTTMSQAGSASSSSDVSSKLSASVDVVKGLKTAIEAALTPNGIGKYSISSSGVVTVTDTREVQEQIRDLIEAENESVGRQVRMRMQIVDVSATTNNDMGVDWSWVINQAAAKWNVNFFSPTGLSSTSTGFGQLGVIRNGGNGYSTTQTFLQALATVGKVNIRKDETYTMLNNRPLSIANTENFIYPARSSPAASVTNGATAVPGIEPGQLTTGTFLNMRASIQPNGSVVVQFSMDASTRGNTVTLDSNGVKLQYPQSTANQYQIYASIVNGETAVLAGLDDTQQQATDKSFDGTLTPLLGGGISTATTRHAVLVLLTPQIVEGVN</sequence>
<dbReference type="InterPro" id="IPR050810">
    <property type="entry name" value="Bact_Secretion_Sys_Channel"/>
</dbReference>
<evidence type="ECO:0000313" key="8">
    <source>
        <dbReference type="Proteomes" id="UP000235616"/>
    </source>
</evidence>
<evidence type="ECO:0000256" key="5">
    <source>
        <dbReference type="SAM" id="MobiDB-lite"/>
    </source>
</evidence>
<protein>
    <recommendedName>
        <fullName evidence="6">Type II/III secretion system secretin-like domain-containing protein</fullName>
    </recommendedName>
</protein>
<dbReference type="AlphaFoldDB" id="A0A2N7VBW2"/>
<evidence type="ECO:0000256" key="1">
    <source>
        <dbReference type="ARBA" id="ARBA00004370"/>
    </source>
</evidence>
<feature type="compositionally biased region" description="Low complexity" evidence="5">
    <location>
        <begin position="272"/>
        <end position="286"/>
    </location>
</feature>
<keyword evidence="2" id="KW-0732">Signal</keyword>
<feature type="compositionally biased region" description="Gly residues" evidence="5">
    <location>
        <begin position="261"/>
        <end position="271"/>
    </location>
</feature>
<keyword evidence="8" id="KW-1185">Reference proteome</keyword>
<organism evidence="7 8">
    <name type="scientific">Trinickia dabaoshanensis</name>
    <dbReference type="NCBI Taxonomy" id="564714"/>
    <lineage>
        <taxon>Bacteria</taxon>
        <taxon>Pseudomonadati</taxon>
        <taxon>Pseudomonadota</taxon>
        <taxon>Betaproteobacteria</taxon>
        <taxon>Burkholderiales</taxon>
        <taxon>Burkholderiaceae</taxon>
        <taxon>Trinickia</taxon>
    </lineage>
</organism>
<dbReference type="GO" id="GO:0009306">
    <property type="term" value="P:protein secretion"/>
    <property type="evidence" value="ECO:0007669"/>
    <property type="project" value="InterPro"/>
</dbReference>
<evidence type="ECO:0000256" key="2">
    <source>
        <dbReference type="ARBA" id="ARBA00022729"/>
    </source>
</evidence>
<accession>A0A2N7VBW2</accession>
<feature type="region of interest" description="Disordered" evidence="5">
    <location>
        <begin position="257"/>
        <end position="286"/>
    </location>
</feature>
<name>A0A2N7VBW2_9BURK</name>
<dbReference type="PROSITE" id="PS51257">
    <property type="entry name" value="PROKAR_LIPOPROTEIN"/>
    <property type="match status" value="1"/>
</dbReference>
<comment type="caution">
    <text evidence="7">The sequence shown here is derived from an EMBL/GenBank/DDBJ whole genome shotgun (WGS) entry which is preliminary data.</text>
</comment>
<reference evidence="7 8" key="1">
    <citation type="submission" date="2018-01" db="EMBL/GenBank/DDBJ databases">
        <title>Whole genome analyses suggest that Burkholderia sensu lato contains two further novel genera in the rhizoxinica-symbiotica group Mycetohabitans gen. nov., and Trinickia gen. nov.: implications for the evolution of diazotrophy and nodulation in the Burkholderiaceae.</title>
        <authorList>
            <person name="Estrada-de los Santos P."/>
            <person name="Palmer M."/>
            <person name="Chavez-Ramirez B."/>
            <person name="Beukes C."/>
            <person name="Steenkamp E.T."/>
            <person name="Hirsch A.M."/>
            <person name="Manyaka P."/>
            <person name="Maluk M."/>
            <person name="Lafos M."/>
            <person name="Crook M."/>
            <person name="Gross E."/>
            <person name="Simon M.F."/>
            <person name="Bueno dos Reis Junior F."/>
            <person name="Poole P.S."/>
            <person name="Venter S.N."/>
            <person name="James E.K."/>
        </authorList>
    </citation>
    <scope>NUCLEOTIDE SEQUENCE [LARGE SCALE GENOMIC DNA]</scope>
    <source>
        <strain evidence="7 8">GIMN1.004</strain>
    </source>
</reference>
<keyword evidence="3" id="KW-0472">Membrane</keyword>
<dbReference type="GO" id="GO:0016020">
    <property type="term" value="C:membrane"/>
    <property type="evidence" value="ECO:0007669"/>
    <property type="project" value="UniProtKB-SubCell"/>
</dbReference>